<keyword evidence="19" id="KW-1185">Reference proteome</keyword>
<dbReference type="SUPFAM" id="SSF140990">
    <property type="entry name" value="FtsH protease domain-like"/>
    <property type="match status" value="1"/>
</dbReference>
<dbReference type="FunFam" id="1.20.58.760:FF:000002">
    <property type="entry name" value="ATP-dependent zinc metalloprotease FtsH"/>
    <property type="match status" value="1"/>
</dbReference>
<dbReference type="FunFam" id="1.10.8.60:FF:000001">
    <property type="entry name" value="ATP-dependent zinc metalloprotease FtsH"/>
    <property type="match status" value="1"/>
</dbReference>
<dbReference type="CDD" id="cd19501">
    <property type="entry name" value="RecA-like_FtsH"/>
    <property type="match status" value="1"/>
</dbReference>
<dbReference type="InterPro" id="IPR005936">
    <property type="entry name" value="FtsH"/>
</dbReference>
<dbReference type="InterPro" id="IPR041569">
    <property type="entry name" value="AAA_lid_3"/>
</dbReference>
<dbReference type="Proteomes" id="UP001201812">
    <property type="component" value="Unassembled WGS sequence"/>
</dbReference>
<name>A0AAD4RDX5_9BILA</name>
<dbReference type="Gene3D" id="3.40.50.300">
    <property type="entry name" value="P-loop containing nucleotide triphosphate hydrolases"/>
    <property type="match status" value="1"/>
</dbReference>
<keyword evidence="9" id="KW-0378">Hydrolase</keyword>
<dbReference type="GO" id="GO:0005524">
    <property type="term" value="F:ATP binding"/>
    <property type="evidence" value="ECO:0007669"/>
    <property type="project" value="UniProtKB-KW"/>
</dbReference>
<dbReference type="InterPro" id="IPR027417">
    <property type="entry name" value="P-loop_NTPase"/>
</dbReference>
<comment type="cofactor">
    <cofactor evidence="1">
        <name>Zn(2+)</name>
        <dbReference type="ChEBI" id="CHEBI:29105"/>
    </cofactor>
</comment>
<keyword evidence="16" id="KW-0812">Transmembrane</keyword>
<dbReference type="Pfam" id="PF17862">
    <property type="entry name" value="AAA_lid_3"/>
    <property type="match status" value="1"/>
</dbReference>
<dbReference type="GO" id="GO:0005743">
    <property type="term" value="C:mitochondrial inner membrane"/>
    <property type="evidence" value="ECO:0007669"/>
    <property type="project" value="TreeGrafter"/>
</dbReference>
<feature type="domain" description="AAA+ ATPase" evidence="17">
    <location>
        <begin position="137"/>
        <end position="274"/>
    </location>
</feature>
<comment type="caution">
    <text evidence="18">The sequence shown here is derived from an EMBL/GenBank/DDBJ whole genome shotgun (WGS) entry which is preliminary data.</text>
</comment>
<evidence type="ECO:0000256" key="5">
    <source>
        <dbReference type="ARBA" id="ARBA00010550"/>
    </source>
</evidence>
<protein>
    <submittedName>
        <fullName evidence="18">Peptidase family m41 domain-containing protein</fullName>
    </submittedName>
</protein>
<dbReference type="EMBL" id="JAKKPZ010000001">
    <property type="protein sequence ID" value="KAI1729230.1"/>
    <property type="molecule type" value="Genomic_DNA"/>
</dbReference>
<keyword evidence="13" id="KW-0496">Mitochondrion</keyword>
<dbReference type="NCBIfam" id="TIGR01241">
    <property type="entry name" value="FtsH_fam"/>
    <property type="match status" value="1"/>
</dbReference>
<evidence type="ECO:0000259" key="17">
    <source>
        <dbReference type="SMART" id="SM00382"/>
    </source>
</evidence>
<evidence type="ECO:0000256" key="6">
    <source>
        <dbReference type="ARBA" id="ARBA00022670"/>
    </source>
</evidence>
<dbReference type="Pfam" id="PF00004">
    <property type="entry name" value="AAA"/>
    <property type="match status" value="1"/>
</dbReference>
<evidence type="ECO:0000256" key="10">
    <source>
        <dbReference type="ARBA" id="ARBA00022833"/>
    </source>
</evidence>
<dbReference type="Gene3D" id="1.10.8.60">
    <property type="match status" value="1"/>
</dbReference>
<dbReference type="HAMAP" id="MF_01458">
    <property type="entry name" value="FtsH"/>
    <property type="match status" value="1"/>
</dbReference>
<evidence type="ECO:0000256" key="16">
    <source>
        <dbReference type="SAM" id="Phobius"/>
    </source>
</evidence>
<comment type="similarity">
    <text evidence="4">In the C-terminal section; belongs to the peptidase M41 family.</text>
</comment>
<dbReference type="GO" id="GO:0004176">
    <property type="term" value="F:ATP-dependent peptidase activity"/>
    <property type="evidence" value="ECO:0007669"/>
    <property type="project" value="InterPro"/>
</dbReference>
<dbReference type="SMART" id="SM00382">
    <property type="entry name" value="AAA"/>
    <property type="match status" value="1"/>
</dbReference>
<accession>A0AAD4RDX5</accession>
<dbReference type="Pfam" id="PF01434">
    <property type="entry name" value="Peptidase_M41"/>
    <property type="match status" value="1"/>
</dbReference>
<dbReference type="SUPFAM" id="SSF52540">
    <property type="entry name" value="P-loop containing nucleoside triphosphate hydrolases"/>
    <property type="match status" value="1"/>
</dbReference>
<dbReference type="GO" id="GO:0046872">
    <property type="term" value="F:metal ion binding"/>
    <property type="evidence" value="ECO:0007669"/>
    <property type="project" value="UniProtKB-KW"/>
</dbReference>
<evidence type="ECO:0000256" key="15">
    <source>
        <dbReference type="RuleBase" id="RU003651"/>
    </source>
</evidence>
<dbReference type="AlphaFoldDB" id="A0AAD4RDX5"/>
<dbReference type="InterPro" id="IPR003959">
    <property type="entry name" value="ATPase_AAA_core"/>
</dbReference>
<dbReference type="GO" id="GO:0016887">
    <property type="term" value="F:ATP hydrolysis activity"/>
    <property type="evidence" value="ECO:0007669"/>
    <property type="project" value="InterPro"/>
</dbReference>
<dbReference type="InterPro" id="IPR003960">
    <property type="entry name" value="ATPase_AAA_CS"/>
</dbReference>
<evidence type="ECO:0000256" key="12">
    <source>
        <dbReference type="ARBA" id="ARBA00023049"/>
    </source>
</evidence>
<reference evidence="18" key="1">
    <citation type="submission" date="2022-01" db="EMBL/GenBank/DDBJ databases">
        <title>Genome Sequence Resource for Two Populations of Ditylenchus destructor, the Migratory Endoparasitic Phytonematode.</title>
        <authorList>
            <person name="Zhang H."/>
            <person name="Lin R."/>
            <person name="Xie B."/>
        </authorList>
    </citation>
    <scope>NUCLEOTIDE SEQUENCE</scope>
    <source>
        <strain evidence="18">BazhouSP</strain>
    </source>
</reference>
<gene>
    <name evidence="18" type="ORF">DdX_01459</name>
</gene>
<dbReference type="GO" id="GO:0004222">
    <property type="term" value="F:metalloendopeptidase activity"/>
    <property type="evidence" value="ECO:0007669"/>
    <property type="project" value="InterPro"/>
</dbReference>
<sequence length="586" mass="64936">MRAGPDATSYTYTTYKTETEKLPEGQRNTFNEALIKGVLLSKESVGEGPKKEAWKTALRIVMWGIIIYVAITLFSGKNKMAGHIGNILMSSPEEVKPEDVTVGFDDVRGMDEAKCEVEEIVNYLKDPDRFSRLGGRLPKGVLMVGPPGTGKTLLARAIAGEAQVPFFHTSGSEFDELLVGQGARRVRDLFERAKQKAPCIIFIDEIDSVGAKRSSNSIHPYANQTINQLLSEMDGFNRNEGIIVIGATNRVEDLDKALLRPGRFDVRVTVMKPDLAGRKDIFNLYLDKITHDKNVVVDTLAKGSTGFTGADIENMVNQAALKAATEGCKRVYMRHLDEARDRILMGPARKQGRFPDEETNRNTAFHEAGHTLVAYFTKNATPLHKVTIIPRGPSMGHTAQLPDKDQYQVTRSQLMAQLDVLMGGRVAEELILGMENVTTGASDDLKRATQLAIEMVKRHGMSTTLGLRDYTVKDENNSLVSVNERSPQTNETIDQEIKKLLDESYARAKDLLTKYKKEHHALAEALLQYETLSADEIGLVIKGKEIPRDATQPIIGEAMGRKQKRGEKFSGLVAIQLERGKLEGKP</sequence>
<keyword evidence="12" id="KW-0482">Metalloprotease</keyword>
<dbReference type="Gene3D" id="1.20.58.760">
    <property type="entry name" value="Peptidase M41"/>
    <property type="match status" value="1"/>
</dbReference>
<evidence type="ECO:0000313" key="19">
    <source>
        <dbReference type="Proteomes" id="UP001201812"/>
    </source>
</evidence>
<proteinExistence type="inferred from homology"/>
<dbReference type="InterPro" id="IPR037219">
    <property type="entry name" value="Peptidase_M41-like"/>
</dbReference>
<dbReference type="InterPro" id="IPR000642">
    <property type="entry name" value="Peptidase_M41"/>
</dbReference>
<dbReference type="InterPro" id="IPR003593">
    <property type="entry name" value="AAA+_ATPase"/>
</dbReference>
<dbReference type="GO" id="GO:0006515">
    <property type="term" value="P:protein quality control for misfolded or incompletely synthesized proteins"/>
    <property type="evidence" value="ECO:0007669"/>
    <property type="project" value="TreeGrafter"/>
</dbReference>
<keyword evidence="7" id="KW-0479">Metal-binding</keyword>
<evidence type="ECO:0000256" key="13">
    <source>
        <dbReference type="ARBA" id="ARBA00023128"/>
    </source>
</evidence>
<keyword evidence="14 16" id="KW-0472">Membrane</keyword>
<evidence type="ECO:0000256" key="7">
    <source>
        <dbReference type="ARBA" id="ARBA00022723"/>
    </source>
</evidence>
<keyword evidence="10" id="KW-0862">Zinc</keyword>
<evidence type="ECO:0000256" key="9">
    <source>
        <dbReference type="ARBA" id="ARBA00022801"/>
    </source>
</evidence>
<keyword evidence="6" id="KW-0645">Protease</keyword>
<evidence type="ECO:0000256" key="3">
    <source>
        <dbReference type="ARBA" id="ARBA00004370"/>
    </source>
</evidence>
<keyword evidence="11 15" id="KW-0067">ATP-binding</keyword>
<organism evidence="18 19">
    <name type="scientific">Ditylenchus destructor</name>
    <dbReference type="NCBI Taxonomy" id="166010"/>
    <lineage>
        <taxon>Eukaryota</taxon>
        <taxon>Metazoa</taxon>
        <taxon>Ecdysozoa</taxon>
        <taxon>Nematoda</taxon>
        <taxon>Chromadorea</taxon>
        <taxon>Rhabditida</taxon>
        <taxon>Tylenchina</taxon>
        <taxon>Tylenchomorpha</taxon>
        <taxon>Sphaerularioidea</taxon>
        <taxon>Anguinidae</taxon>
        <taxon>Anguininae</taxon>
        <taxon>Ditylenchus</taxon>
    </lineage>
</organism>
<dbReference type="FunFam" id="3.40.50.300:FF:000175">
    <property type="entry name" value="ATP-dependent zinc metalloprotease FTSH 4"/>
    <property type="match status" value="1"/>
</dbReference>
<comment type="subcellular location">
    <subcellularLocation>
        <location evidence="3">Membrane</location>
    </subcellularLocation>
    <subcellularLocation>
        <location evidence="2">Mitochondrion</location>
    </subcellularLocation>
</comment>
<evidence type="ECO:0000256" key="11">
    <source>
        <dbReference type="ARBA" id="ARBA00022840"/>
    </source>
</evidence>
<evidence type="ECO:0000256" key="1">
    <source>
        <dbReference type="ARBA" id="ARBA00001947"/>
    </source>
</evidence>
<evidence type="ECO:0000256" key="4">
    <source>
        <dbReference type="ARBA" id="ARBA00010044"/>
    </source>
</evidence>
<keyword evidence="16" id="KW-1133">Transmembrane helix</keyword>
<evidence type="ECO:0000313" key="18">
    <source>
        <dbReference type="EMBL" id="KAI1729230.1"/>
    </source>
</evidence>
<evidence type="ECO:0000256" key="2">
    <source>
        <dbReference type="ARBA" id="ARBA00004173"/>
    </source>
</evidence>
<dbReference type="PANTHER" id="PTHR23076">
    <property type="entry name" value="METALLOPROTEASE M41 FTSH"/>
    <property type="match status" value="1"/>
</dbReference>
<dbReference type="GO" id="GO:0007005">
    <property type="term" value="P:mitochondrion organization"/>
    <property type="evidence" value="ECO:0007669"/>
    <property type="project" value="TreeGrafter"/>
</dbReference>
<comment type="similarity">
    <text evidence="5">In the N-terminal section; belongs to the AAA ATPase family.</text>
</comment>
<dbReference type="PROSITE" id="PS00674">
    <property type="entry name" value="AAA"/>
    <property type="match status" value="1"/>
</dbReference>
<evidence type="ECO:0000256" key="14">
    <source>
        <dbReference type="ARBA" id="ARBA00023136"/>
    </source>
</evidence>
<feature type="transmembrane region" description="Helical" evidence="16">
    <location>
        <begin position="57"/>
        <end position="76"/>
    </location>
</feature>
<evidence type="ECO:0000256" key="8">
    <source>
        <dbReference type="ARBA" id="ARBA00022741"/>
    </source>
</evidence>
<comment type="similarity">
    <text evidence="15">Belongs to the AAA ATPase family.</text>
</comment>
<dbReference type="PANTHER" id="PTHR23076:SF97">
    <property type="entry name" value="ATP-DEPENDENT ZINC METALLOPROTEASE YME1L1"/>
    <property type="match status" value="1"/>
</dbReference>
<keyword evidence="8 15" id="KW-0547">Nucleotide-binding</keyword>